<dbReference type="EMBL" id="LGTL01000010">
    <property type="protein sequence ID" value="KPA79408.1"/>
    <property type="molecule type" value="Genomic_DNA"/>
</dbReference>
<gene>
    <name evidence="2" type="ORF">ABB37_05254</name>
</gene>
<dbReference type="VEuPathDB" id="TriTrypDB:LpyrH10_10_0230"/>
<sequence length="47" mass="5261">MNRKLHVVLLSLSLLSSPVDLSPGKAVFFFPTVPPLFQPHEVEMQTI</sequence>
<proteinExistence type="predicted"/>
<name>A0A0N0VF29_LEPPY</name>
<dbReference type="RefSeq" id="XP_015657847.1">
    <property type="nucleotide sequence ID" value="XM_015803205.1"/>
</dbReference>
<comment type="caution">
    <text evidence="2">The sequence shown here is derived from an EMBL/GenBank/DDBJ whole genome shotgun (WGS) entry which is preliminary data.</text>
</comment>
<keyword evidence="3" id="KW-1185">Reference proteome</keyword>
<evidence type="ECO:0000313" key="2">
    <source>
        <dbReference type="EMBL" id="KPA79408.1"/>
    </source>
</evidence>
<dbReference type="GeneID" id="26905544"/>
<dbReference type="Proteomes" id="UP000037923">
    <property type="component" value="Unassembled WGS sequence"/>
</dbReference>
<organism evidence="2 3">
    <name type="scientific">Leptomonas pyrrhocoris</name>
    <name type="common">Firebug parasite</name>
    <dbReference type="NCBI Taxonomy" id="157538"/>
    <lineage>
        <taxon>Eukaryota</taxon>
        <taxon>Discoba</taxon>
        <taxon>Euglenozoa</taxon>
        <taxon>Kinetoplastea</taxon>
        <taxon>Metakinetoplastina</taxon>
        <taxon>Trypanosomatida</taxon>
        <taxon>Trypanosomatidae</taxon>
        <taxon>Leishmaniinae</taxon>
        <taxon>Leptomonas</taxon>
    </lineage>
</organism>
<evidence type="ECO:0000313" key="3">
    <source>
        <dbReference type="Proteomes" id="UP000037923"/>
    </source>
</evidence>
<evidence type="ECO:0000256" key="1">
    <source>
        <dbReference type="SAM" id="SignalP"/>
    </source>
</evidence>
<keyword evidence="1" id="KW-0732">Signal</keyword>
<reference evidence="2 3" key="1">
    <citation type="submission" date="2015-07" db="EMBL/GenBank/DDBJ databases">
        <title>High-quality genome of monoxenous trypanosomatid Leptomonas pyrrhocoris.</title>
        <authorList>
            <person name="Flegontov P."/>
            <person name="Butenko A."/>
            <person name="Firsov S."/>
            <person name="Vlcek C."/>
            <person name="Logacheva M.D."/>
            <person name="Field M."/>
            <person name="Filatov D."/>
            <person name="Flegontova O."/>
            <person name="Gerasimov E."/>
            <person name="Jackson A.P."/>
            <person name="Kelly S."/>
            <person name="Opperdoes F."/>
            <person name="O'Reilly A."/>
            <person name="Votypka J."/>
            <person name="Yurchenko V."/>
            <person name="Lukes J."/>
        </authorList>
    </citation>
    <scope>NUCLEOTIDE SEQUENCE [LARGE SCALE GENOMIC DNA]</scope>
    <source>
        <strain evidence="2">H10</strain>
    </source>
</reference>
<feature type="signal peptide" evidence="1">
    <location>
        <begin position="1"/>
        <end position="21"/>
    </location>
</feature>
<protein>
    <submittedName>
        <fullName evidence="2">Uncharacterized protein</fullName>
    </submittedName>
</protein>
<dbReference type="AlphaFoldDB" id="A0A0N0VF29"/>
<feature type="chain" id="PRO_5005861004" evidence="1">
    <location>
        <begin position="22"/>
        <end position="47"/>
    </location>
</feature>
<accession>A0A0N0VF29</accession>